<keyword evidence="1" id="KW-0812">Transmembrane</keyword>
<accession>A0A5J6V3G1</accession>
<proteinExistence type="predicted"/>
<keyword evidence="3" id="KW-1185">Reference proteome</keyword>
<evidence type="ECO:0000256" key="1">
    <source>
        <dbReference type="SAM" id="Phobius"/>
    </source>
</evidence>
<feature type="transmembrane region" description="Helical" evidence="1">
    <location>
        <begin position="12"/>
        <end position="38"/>
    </location>
</feature>
<reference evidence="2 3" key="1">
    <citation type="submission" date="2019-09" db="EMBL/GenBank/DDBJ databases">
        <title>Serinicoccus pratensis sp. nov., isolated from meadow soil.</title>
        <authorList>
            <person name="Zhang W."/>
        </authorList>
    </citation>
    <scope>NUCLEOTIDE SEQUENCE [LARGE SCALE GENOMIC DNA]</scope>
    <source>
        <strain evidence="2 3">W204</strain>
    </source>
</reference>
<dbReference type="AlphaFoldDB" id="A0A5J6V3G1"/>
<feature type="transmembrane region" description="Helical" evidence="1">
    <location>
        <begin position="87"/>
        <end position="107"/>
    </location>
</feature>
<dbReference type="EMBL" id="CP044427">
    <property type="protein sequence ID" value="QFG68409.1"/>
    <property type="molecule type" value="Genomic_DNA"/>
</dbReference>
<dbReference type="KEGG" id="serw:FY030_06495"/>
<gene>
    <name evidence="2" type="ORF">FY030_06495</name>
</gene>
<keyword evidence="1" id="KW-0472">Membrane</keyword>
<evidence type="ECO:0000313" key="3">
    <source>
        <dbReference type="Proteomes" id="UP000326546"/>
    </source>
</evidence>
<protein>
    <submittedName>
        <fullName evidence="2">Uncharacterized protein</fullName>
    </submittedName>
</protein>
<dbReference type="RefSeq" id="WP_158060797.1">
    <property type="nucleotide sequence ID" value="NZ_CP044427.1"/>
</dbReference>
<sequence>MTSRENQAQFYWQSSAAGLLLGIALGGLTGIGVALYMGTGSSAEYTFTSVLVALPLLGILVGAVCGGAAGITGSIYTSQWGRLPHSLLTASVALIAAAALGALFTAFSRAGWAYSAVIALPASIVLGLALPGAAERLRRPRSTHSDEFE</sequence>
<feature type="transmembrane region" description="Helical" evidence="1">
    <location>
        <begin position="113"/>
        <end position="134"/>
    </location>
</feature>
<dbReference type="Proteomes" id="UP000326546">
    <property type="component" value="Chromosome"/>
</dbReference>
<organism evidence="2 3">
    <name type="scientific">Ornithinimicrobium pratense</name>
    <dbReference type="NCBI Taxonomy" id="2593973"/>
    <lineage>
        <taxon>Bacteria</taxon>
        <taxon>Bacillati</taxon>
        <taxon>Actinomycetota</taxon>
        <taxon>Actinomycetes</taxon>
        <taxon>Micrococcales</taxon>
        <taxon>Ornithinimicrobiaceae</taxon>
        <taxon>Ornithinimicrobium</taxon>
    </lineage>
</organism>
<evidence type="ECO:0000313" key="2">
    <source>
        <dbReference type="EMBL" id="QFG68409.1"/>
    </source>
</evidence>
<name>A0A5J6V3G1_9MICO</name>
<feature type="transmembrane region" description="Helical" evidence="1">
    <location>
        <begin position="50"/>
        <end position="75"/>
    </location>
</feature>
<keyword evidence="1" id="KW-1133">Transmembrane helix</keyword>